<accession>A0A830EAP1</accession>
<reference evidence="3" key="1">
    <citation type="journal article" date="2014" name="Int. J. Syst. Evol. Microbiol.">
        <title>Complete genome sequence of Corynebacterium casei LMG S-19264T (=DSM 44701T), isolated from a smear-ripened cheese.</title>
        <authorList>
            <consortium name="US DOE Joint Genome Institute (JGI-PGF)"/>
            <person name="Walter F."/>
            <person name="Albersmeier A."/>
            <person name="Kalinowski J."/>
            <person name="Ruckert C."/>
        </authorList>
    </citation>
    <scope>NUCLEOTIDE SEQUENCE</scope>
    <source>
        <strain evidence="3">JCM 14359</strain>
    </source>
</reference>
<dbReference type="Proteomes" id="UP000653099">
    <property type="component" value="Unassembled WGS sequence"/>
</dbReference>
<evidence type="ECO:0000256" key="1">
    <source>
        <dbReference type="SAM" id="Phobius"/>
    </source>
</evidence>
<name>A0A830EAP1_9EURY</name>
<proteinExistence type="predicted"/>
<dbReference type="AlphaFoldDB" id="A0A830EAP1"/>
<dbReference type="InterPro" id="IPR025828">
    <property type="entry name" value="Put_sensor_dom"/>
</dbReference>
<organism evidence="3 4">
    <name type="scientific">Halobellus salinus</name>
    <dbReference type="NCBI Taxonomy" id="931585"/>
    <lineage>
        <taxon>Archaea</taxon>
        <taxon>Methanobacteriati</taxon>
        <taxon>Methanobacteriota</taxon>
        <taxon>Stenosarchaea group</taxon>
        <taxon>Halobacteria</taxon>
        <taxon>Halobacteriales</taxon>
        <taxon>Haloferacaceae</taxon>
        <taxon>Halobellus</taxon>
    </lineage>
</organism>
<keyword evidence="4" id="KW-1185">Reference proteome</keyword>
<evidence type="ECO:0000313" key="3">
    <source>
        <dbReference type="EMBL" id="GGJ06036.1"/>
    </source>
</evidence>
<feature type="transmembrane region" description="Helical" evidence="1">
    <location>
        <begin position="49"/>
        <end position="69"/>
    </location>
</feature>
<reference evidence="3" key="2">
    <citation type="submission" date="2020-09" db="EMBL/GenBank/DDBJ databases">
        <authorList>
            <person name="Sun Q."/>
            <person name="Ohkuma M."/>
        </authorList>
    </citation>
    <scope>NUCLEOTIDE SEQUENCE</scope>
    <source>
        <strain evidence="3">JCM 14359</strain>
    </source>
</reference>
<feature type="transmembrane region" description="Helical" evidence="1">
    <location>
        <begin position="129"/>
        <end position="156"/>
    </location>
</feature>
<feature type="domain" description="Putative sensor" evidence="2">
    <location>
        <begin position="28"/>
        <end position="209"/>
    </location>
</feature>
<gene>
    <name evidence="3" type="ORF">GCM10008995_14900</name>
</gene>
<feature type="transmembrane region" description="Helical" evidence="1">
    <location>
        <begin position="176"/>
        <end position="200"/>
    </location>
</feature>
<feature type="transmembrane region" description="Helical" evidence="1">
    <location>
        <begin position="26"/>
        <end position="43"/>
    </location>
</feature>
<evidence type="ECO:0000313" key="4">
    <source>
        <dbReference type="Proteomes" id="UP000653099"/>
    </source>
</evidence>
<keyword evidence="1" id="KW-0812">Transmembrane</keyword>
<keyword evidence="1" id="KW-0472">Membrane</keyword>
<sequence>MIEATPRDALQRFVTAPVRASTYKRLAYLLLAFPLGVVYFTAFTTASSLGVSLAFTLVGIPLLIGTLAATTGAAQLEARLAEELLDRETARPTALRQSLDTGDGYVVAVRRFLADPTTWTSVAVVLLKFLYGVAAFVVTVTGSVVVLTMLAAPVVYDDPQTSYHLGSYVVSTLPEAFAVAGGGVVGFWVVCNVFNALAAAGGVMTDALLSVGRDADV</sequence>
<dbReference type="EMBL" id="BMOC01000007">
    <property type="protein sequence ID" value="GGJ06036.1"/>
    <property type="molecule type" value="Genomic_DNA"/>
</dbReference>
<keyword evidence="1" id="KW-1133">Transmembrane helix</keyword>
<protein>
    <recommendedName>
        <fullName evidence="2">Putative sensor domain-containing protein</fullName>
    </recommendedName>
</protein>
<dbReference type="RefSeq" id="WP_229663778.1">
    <property type="nucleotide sequence ID" value="NZ_BMOC01000007.1"/>
</dbReference>
<dbReference type="Pfam" id="PF13796">
    <property type="entry name" value="Sensor"/>
    <property type="match status" value="1"/>
</dbReference>
<evidence type="ECO:0000259" key="2">
    <source>
        <dbReference type="Pfam" id="PF13796"/>
    </source>
</evidence>
<comment type="caution">
    <text evidence="3">The sequence shown here is derived from an EMBL/GenBank/DDBJ whole genome shotgun (WGS) entry which is preliminary data.</text>
</comment>